<dbReference type="Gene3D" id="3.90.1750.10">
    <property type="entry name" value="Hect, E3 ligase catalytic domains"/>
    <property type="match status" value="1"/>
</dbReference>
<keyword evidence="4" id="KW-1185">Reference proteome</keyword>
<reference evidence="5" key="1">
    <citation type="submission" date="2025-08" db="UniProtKB">
        <authorList>
            <consortium name="RefSeq"/>
        </authorList>
    </citation>
    <scope>IDENTIFICATION</scope>
</reference>
<evidence type="ECO:0000256" key="2">
    <source>
        <dbReference type="PROSITE-ProRule" id="PRU00104"/>
    </source>
</evidence>
<dbReference type="GeneID" id="106815163"/>
<sequence>MFCSQCGLEVTSTSNYCSNCGILVKTSIVIDPGRASTTTSSSTTNRPSVSFEDFRKIKEDQRQSRFQPKAKRSRPGKALASEPKDVAINIGIKKYVNGYFKNIRGKCLPIRVAPSANASLVKEKAVLKHTNHDVTLDTSMDSDYVLLYPDGSLVENIPGSQQPFKLQDYKEEVGKNYNRITLYIALKVDYILAETTMGQLSSSSESDTELVDLEKIIFDRKSFVNASPAGASSTASGGPVPIHTVIIDEAGTSTATASTTITDVEDDSMALVECPICSEHFPLRIIADHADICADIWVGNNDEEEAEHPIGEEDVSMARSNDSLNDVISSLVPDLSTNKPMKLRIRRTNLWVDVQRYGPKLSPQIPIKVEFIGETAVDDGGPRREFFSEILAVIDRTMFREGKPLPSTIALNNGNFLLAGKLMVMSIVQGGPAPAYLHPTIYAYLSGQPLSSEDSVGKYRHAALKIQSVTYQDELADVLMSDDVFDVLEEIGYTGVV</sequence>
<dbReference type="Proteomes" id="UP000695022">
    <property type="component" value="Unplaced"/>
</dbReference>
<protein>
    <submittedName>
        <fullName evidence="5">Uncharacterized protein LOC106815163</fullName>
    </submittedName>
</protein>
<organism evidence="4 5">
    <name type="scientific">Priapulus caudatus</name>
    <name type="common">Priapulid worm</name>
    <dbReference type="NCBI Taxonomy" id="37621"/>
    <lineage>
        <taxon>Eukaryota</taxon>
        <taxon>Metazoa</taxon>
        <taxon>Ecdysozoa</taxon>
        <taxon>Scalidophora</taxon>
        <taxon>Priapulida</taxon>
        <taxon>Priapulimorpha</taxon>
        <taxon>Priapulimorphida</taxon>
        <taxon>Priapulidae</taxon>
        <taxon>Priapulus</taxon>
    </lineage>
</organism>
<comment type="caution">
    <text evidence="2">Lacks conserved residue(s) required for the propagation of feature annotation.</text>
</comment>
<dbReference type="InterPro" id="IPR035983">
    <property type="entry name" value="Hect_E3_ubiquitin_ligase"/>
</dbReference>
<accession>A0ABM1ESA9</accession>
<evidence type="ECO:0000313" key="5">
    <source>
        <dbReference type="RefSeq" id="XP_014675080.1"/>
    </source>
</evidence>
<gene>
    <name evidence="5" type="primary">LOC106815163</name>
</gene>
<name>A0ABM1ESA9_PRICU</name>
<proteinExistence type="predicted"/>
<evidence type="ECO:0000256" key="1">
    <source>
        <dbReference type="ARBA" id="ARBA00022786"/>
    </source>
</evidence>
<evidence type="ECO:0000313" key="4">
    <source>
        <dbReference type="Proteomes" id="UP000695022"/>
    </source>
</evidence>
<feature type="domain" description="HECT" evidence="3">
    <location>
        <begin position="357"/>
        <end position="391"/>
    </location>
</feature>
<dbReference type="InterPro" id="IPR000569">
    <property type="entry name" value="HECT_dom"/>
</dbReference>
<dbReference type="PROSITE" id="PS50237">
    <property type="entry name" value="HECT"/>
    <property type="match status" value="1"/>
</dbReference>
<evidence type="ECO:0000259" key="3">
    <source>
        <dbReference type="PROSITE" id="PS50237"/>
    </source>
</evidence>
<keyword evidence="1 2" id="KW-0833">Ubl conjugation pathway</keyword>
<dbReference type="RefSeq" id="XP_014675080.1">
    <property type="nucleotide sequence ID" value="XM_014819594.1"/>
</dbReference>
<dbReference type="SUPFAM" id="SSF56204">
    <property type="entry name" value="Hect, E3 ligase catalytic domain"/>
    <property type="match status" value="1"/>
</dbReference>